<keyword evidence="2" id="KW-0472">Membrane</keyword>
<comment type="caution">
    <text evidence="4">The sequence shown here is derived from an EMBL/GenBank/DDBJ whole genome shotgun (WGS) entry which is preliminary data.</text>
</comment>
<organism evidence="4 5">
    <name type="scientific">Pycnoporus cinnabarinus</name>
    <name type="common">Cinnabar-red polypore</name>
    <name type="synonym">Trametes cinnabarina</name>
    <dbReference type="NCBI Taxonomy" id="5643"/>
    <lineage>
        <taxon>Eukaryota</taxon>
        <taxon>Fungi</taxon>
        <taxon>Dikarya</taxon>
        <taxon>Basidiomycota</taxon>
        <taxon>Agaricomycotina</taxon>
        <taxon>Agaricomycetes</taxon>
        <taxon>Polyporales</taxon>
        <taxon>Polyporaceae</taxon>
        <taxon>Trametes</taxon>
    </lineage>
</organism>
<dbReference type="EMBL" id="CCBP010000377">
    <property type="protein sequence ID" value="CDO76465.1"/>
    <property type="molecule type" value="Genomic_DNA"/>
</dbReference>
<feature type="compositionally biased region" description="Basic and acidic residues" evidence="1">
    <location>
        <begin position="711"/>
        <end position="720"/>
    </location>
</feature>
<feature type="domain" description="DUF6535" evidence="3">
    <location>
        <begin position="72"/>
        <end position="227"/>
    </location>
</feature>
<feature type="region of interest" description="Disordered" evidence="1">
    <location>
        <begin position="681"/>
        <end position="721"/>
    </location>
</feature>
<evidence type="ECO:0000256" key="1">
    <source>
        <dbReference type="SAM" id="MobiDB-lite"/>
    </source>
</evidence>
<accession>A0A060SQ14</accession>
<keyword evidence="2" id="KW-0812">Transmembrane</keyword>
<dbReference type="HOGENOM" id="CLU_371361_0_0_1"/>
<dbReference type="OrthoDB" id="3185525at2759"/>
<feature type="transmembrane region" description="Helical" evidence="2">
    <location>
        <begin position="241"/>
        <end position="260"/>
    </location>
</feature>
<evidence type="ECO:0000256" key="2">
    <source>
        <dbReference type="SAM" id="Phobius"/>
    </source>
</evidence>
<dbReference type="InterPro" id="IPR045338">
    <property type="entry name" value="DUF6535"/>
</dbReference>
<gene>
    <name evidence="4" type="ORF">BN946_scf184600.g14</name>
</gene>
<protein>
    <recommendedName>
        <fullName evidence="3">DUF6535 domain-containing protein</fullName>
    </recommendedName>
</protein>
<dbReference type="Proteomes" id="UP000029665">
    <property type="component" value="Unassembled WGS sequence"/>
</dbReference>
<feature type="transmembrane region" description="Helical" evidence="2">
    <location>
        <begin position="160"/>
        <end position="185"/>
    </location>
</feature>
<reference evidence="4" key="1">
    <citation type="submission" date="2014-01" db="EMBL/GenBank/DDBJ databases">
        <title>The genome of the white-rot fungus Pycnoporus cinnabarinus: a basidiomycete model with a versatile arsenal for lignocellulosic biomass breakdown.</title>
        <authorList>
            <person name="Levasseur A."/>
            <person name="Lomascolo A."/>
            <person name="Ruiz-Duenas F.J."/>
            <person name="Uzan E."/>
            <person name="Piumi F."/>
            <person name="Kues U."/>
            <person name="Ram A.F.J."/>
            <person name="Murat C."/>
            <person name="Haon M."/>
            <person name="Benoit I."/>
            <person name="Arfi Y."/>
            <person name="Chevret D."/>
            <person name="Drula E."/>
            <person name="Kwon M.J."/>
            <person name="Gouret P."/>
            <person name="Lesage-Meessen L."/>
            <person name="Lombard V."/>
            <person name="Mariette J."/>
            <person name="Noirot C."/>
            <person name="Park J."/>
            <person name="Patyshakuliyeva A."/>
            <person name="Wieneger R.A.B."/>
            <person name="Wosten H.A.B."/>
            <person name="Martin F."/>
            <person name="Coutinho P.M."/>
            <person name="de Vries R."/>
            <person name="Martinez A.T."/>
            <person name="Klopp C."/>
            <person name="Pontarotti P."/>
            <person name="Henrissat B."/>
            <person name="Record E."/>
        </authorList>
    </citation>
    <scope>NUCLEOTIDE SEQUENCE [LARGE SCALE GENOMIC DNA]</scope>
    <source>
        <strain evidence="4">BRFM137</strain>
    </source>
</reference>
<keyword evidence="5" id="KW-1185">Reference proteome</keyword>
<sequence length="749" mass="85048">MKDPSTDFSLQSQASKRTHTPHIPMPPKSRRNAEKEDWGGWGREDIVKELESETTEADYFKAQDALEKAIKSPLEDTLDRYHKELEALLLYAGLFSAVLTAFNVESYRLLQPDAAESNSSAIKQLSAELRNLVSHSRFEPAPIPLHLREETGATLAPPTFVIWVNCLWFASLIVSLSAATIALLVKQWLYECRTGFSDQTPASIELLQYRMKLLCSYFRGVDSWYLLVGTSTLLWRSSRTVFISVLTLFIVAGTILPTLYADCCYRSPQAHLTYAVVRLLFKYASAKYERPWRQREQALLSQASELDIRMAATAWSATLNSVYLDHIRIVFCREPDAPLADFLRRLSQPTSRGDTLPVSLTRRRNVRRRLTRMVLLALRQLLALRREDRRRSWEEDVQWLIMLYKSITTSHLEPKPHDEDTLRTMFWVLMHVSSHDNLRAALDYLSSAVDIDTTDHDEPYNFARVSRSEHQSFSVLSIQYRSSSTLTAVFAATEQWITHRREEHDNIPRPGYDSPEIVIAAFEIILHCTLREIEGEKSKGTVQVATSSQQPTSLYKRTHDILATFPDHLPTEESLQQNPQDHSIWEELSSGLERVEVLLRRVALTNQDIIPANTTAKLGLLLAKAKEMQQVSTQEEVQESGSWSFFRPDLLLYGRDRRQQGRSAVPGDIEAATLQATIASPEPKTASSVEIKESRASSRVPAPVSIPPHLPKPDNDHAPREVFVGDTKDWGAMRAKLLGISRDVLTLSS</sequence>
<feature type="region of interest" description="Disordered" evidence="1">
    <location>
        <begin position="1"/>
        <end position="38"/>
    </location>
</feature>
<dbReference type="AlphaFoldDB" id="A0A060SQ14"/>
<keyword evidence="2" id="KW-1133">Transmembrane helix</keyword>
<feature type="transmembrane region" description="Helical" evidence="2">
    <location>
        <begin position="87"/>
        <end position="104"/>
    </location>
</feature>
<evidence type="ECO:0000313" key="5">
    <source>
        <dbReference type="Proteomes" id="UP000029665"/>
    </source>
</evidence>
<dbReference type="Pfam" id="PF20153">
    <property type="entry name" value="DUF6535"/>
    <property type="match status" value="1"/>
</dbReference>
<evidence type="ECO:0000259" key="3">
    <source>
        <dbReference type="Pfam" id="PF20153"/>
    </source>
</evidence>
<feature type="compositionally biased region" description="Polar residues" evidence="1">
    <location>
        <begin position="1"/>
        <end position="15"/>
    </location>
</feature>
<proteinExistence type="predicted"/>
<name>A0A060SQ14_PYCCI</name>
<evidence type="ECO:0000313" key="4">
    <source>
        <dbReference type="EMBL" id="CDO76465.1"/>
    </source>
</evidence>